<feature type="region of interest" description="Disordered" evidence="1">
    <location>
        <begin position="156"/>
        <end position="177"/>
    </location>
</feature>
<feature type="non-terminal residue" evidence="2">
    <location>
        <position position="353"/>
    </location>
</feature>
<keyword evidence="3" id="KW-1185">Reference proteome</keyword>
<gene>
    <name evidence="2" type="ORF">LPJ61_002855</name>
</gene>
<organism evidence="2 3">
    <name type="scientific">Coemansia biformis</name>
    <dbReference type="NCBI Taxonomy" id="1286918"/>
    <lineage>
        <taxon>Eukaryota</taxon>
        <taxon>Fungi</taxon>
        <taxon>Fungi incertae sedis</taxon>
        <taxon>Zoopagomycota</taxon>
        <taxon>Kickxellomycotina</taxon>
        <taxon>Kickxellomycetes</taxon>
        <taxon>Kickxellales</taxon>
        <taxon>Kickxellaceae</taxon>
        <taxon>Coemansia</taxon>
    </lineage>
</organism>
<evidence type="ECO:0000313" key="2">
    <source>
        <dbReference type="EMBL" id="KAJ1730753.1"/>
    </source>
</evidence>
<evidence type="ECO:0000256" key="1">
    <source>
        <dbReference type="SAM" id="MobiDB-lite"/>
    </source>
</evidence>
<feature type="compositionally biased region" description="Low complexity" evidence="1">
    <location>
        <begin position="130"/>
        <end position="140"/>
    </location>
</feature>
<protein>
    <submittedName>
        <fullName evidence="2">Uncharacterized protein</fullName>
    </submittedName>
</protein>
<feature type="region of interest" description="Disordered" evidence="1">
    <location>
        <begin position="232"/>
        <end position="313"/>
    </location>
</feature>
<dbReference type="Proteomes" id="UP001143981">
    <property type="component" value="Unassembled WGS sequence"/>
</dbReference>
<comment type="caution">
    <text evidence="2">The sequence shown here is derived from an EMBL/GenBank/DDBJ whole genome shotgun (WGS) entry which is preliminary data.</text>
</comment>
<sequence>MANSASHALSTAEMNGAAPRPRFCLFSRPDFVAAVDGFREHFGQEVRSKIVEGYTFLGKDKAAAAAAAAATAPAHRQAQRLAGPDPELPASKKAHSAHGASPARSSAPHGSPAQHPPAAHSRGPRPAPGPATTASGASASFREGESTLDILLSSMKRSPQATPGASRATPHPDKGVAQGADFQKTVVVSQAQCRLDALDVALPTHLSITLPPMERLLALQAGIGRLKTLAEQRWQAKPKPDTAEGGRPAHENGRSRPAAVNGAKAVPADTTTTVSPRRHRLEDAGPRPKPEPEPEPATPAGANHSRKRSTSSFIFQLRVSKMARRQVIDAISATCPGKRSAAAATEAVHASPK</sequence>
<feature type="compositionally biased region" description="Basic and acidic residues" evidence="1">
    <location>
        <begin position="238"/>
        <end position="254"/>
    </location>
</feature>
<proteinExistence type="predicted"/>
<dbReference type="AlphaFoldDB" id="A0A9W7YEZ1"/>
<feature type="compositionally biased region" description="Basic and acidic residues" evidence="1">
    <location>
        <begin position="280"/>
        <end position="292"/>
    </location>
</feature>
<accession>A0A9W7YEZ1</accession>
<dbReference type="OrthoDB" id="5597932at2759"/>
<evidence type="ECO:0000313" key="3">
    <source>
        <dbReference type="Proteomes" id="UP001143981"/>
    </source>
</evidence>
<reference evidence="2" key="1">
    <citation type="submission" date="2022-07" db="EMBL/GenBank/DDBJ databases">
        <title>Phylogenomic reconstructions and comparative analyses of Kickxellomycotina fungi.</title>
        <authorList>
            <person name="Reynolds N.K."/>
            <person name="Stajich J.E."/>
            <person name="Barry K."/>
            <person name="Grigoriev I.V."/>
            <person name="Crous P."/>
            <person name="Smith M.E."/>
        </authorList>
    </citation>
    <scope>NUCLEOTIDE SEQUENCE</scope>
    <source>
        <strain evidence="2">BCRC 34381</strain>
    </source>
</reference>
<name>A0A9W7YEZ1_9FUNG</name>
<dbReference type="EMBL" id="JANBOI010000411">
    <property type="protein sequence ID" value="KAJ1730753.1"/>
    <property type="molecule type" value="Genomic_DNA"/>
</dbReference>
<feature type="region of interest" description="Disordered" evidence="1">
    <location>
        <begin position="68"/>
        <end position="142"/>
    </location>
</feature>